<comment type="caution">
    <text evidence="1">The sequence shown here is derived from an EMBL/GenBank/DDBJ whole genome shotgun (WGS) entry which is preliminary data.</text>
</comment>
<name>A0A2P5F2B6_TREOI</name>
<accession>A0A2P5F2B6</accession>
<protein>
    <submittedName>
        <fullName evidence="1">Proteinase inhibitor I25, cystatin, conserved region</fullName>
    </submittedName>
</protein>
<dbReference type="Gene3D" id="3.10.450.10">
    <property type="match status" value="1"/>
</dbReference>
<dbReference type="Proteomes" id="UP000237000">
    <property type="component" value="Unassembled WGS sequence"/>
</dbReference>
<dbReference type="OrthoDB" id="1596073at2759"/>
<keyword evidence="2" id="KW-1185">Reference proteome</keyword>
<gene>
    <name evidence="1" type="ORF">TorRG33x02_122300</name>
</gene>
<reference evidence="2" key="1">
    <citation type="submission" date="2016-06" db="EMBL/GenBank/DDBJ databases">
        <title>Parallel loss of symbiosis genes in relatives of nitrogen-fixing non-legume Parasponia.</title>
        <authorList>
            <person name="Van Velzen R."/>
            <person name="Holmer R."/>
            <person name="Bu F."/>
            <person name="Rutten L."/>
            <person name="Van Zeijl A."/>
            <person name="Liu W."/>
            <person name="Santuari L."/>
            <person name="Cao Q."/>
            <person name="Sharma T."/>
            <person name="Shen D."/>
            <person name="Roswanjaya Y."/>
            <person name="Wardhani T."/>
            <person name="Kalhor M.S."/>
            <person name="Jansen J."/>
            <person name="Van den Hoogen J."/>
            <person name="Gungor B."/>
            <person name="Hartog M."/>
            <person name="Hontelez J."/>
            <person name="Verver J."/>
            <person name="Yang W.-C."/>
            <person name="Schijlen E."/>
            <person name="Repin R."/>
            <person name="Schilthuizen M."/>
            <person name="Schranz E."/>
            <person name="Heidstra R."/>
            <person name="Miyata K."/>
            <person name="Fedorova E."/>
            <person name="Kohlen W."/>
            <person name="Bisseling T."/>
            <person name="Smit S."/>
            <person name="Geurts R."/>
        </authorList>
    </citation>
    <scope>NUCLEOTIDE SEQUENCE [LARGE SCALE GENOMIC DNA]</scope>
    <source>
        <strain evidence="2">cv. RG33-2</strain>
    </source>
</reference>
<evidence type="ECO:0000313" key="2">
    <source>
        <dbReference type="Proteomes" id="UP000237000"/>
    </source>
</evidence>
<dbReference type="SUPFAM" id="SSF54403">
    <property type="entry name" value="Cystatin/monellin"/>
    <property type="match status" value="1"/>
</dbReference>
<sequence length="160" mass="18266">MIRQVTSMNRRWALYAPDASTDEEYANYMKRVSLLRHTQGFYAGNWKNEEYRDFCGGILKFGDGGSLGADAAIYALNSHGETKKRGVGLRRVIRANFQAMAGTMLYLTFEGTDGKFYEAKVFVELDGSFDLEFIRPAVHYPNVDPDILRKYDCPPEYANY</sequence>
<proteinExistence type="predicted"/>
<dbReference type="AlphaFoldDB" id="A0A2P5F2B6"/>
<dbReference type="InterPro" id="IPR046350">
    <property type="entry name" value="Cystatin_sf"/>
</dbReference>
<organism evidence="1 2">
    <name type="scientific">Trema orientale</name>
    <name type="common">Charcoal tree</name>
    <name type="synonym">Celtis orientalis</name>
    <dbReference type="NCBI Taxonomy" id="63057"/>
    <lineage>
        <taxon>Eukaryota</taxon>
        <taxon>Viridiplantae</taxon>
        <taxon>Streptophyta</taxon>
        <taxon>Embryophyta</taxon>
        <taxon>Tracheophyta</taxon>
        <taxon>Spermatophyta</taxon>
        <taxon>Magnoliopsida</taxon>
        <taxon>eudicotyledons</taxon>
        <taxon>Gunneridae</taxon>
        <taxon>Pentapetalae</taxon>
        <taxon>rosids</taxon>
        <taxon>fabids</taxon>
        <taxon>Rosales</taxon>
        <taxon>Cannabaceae</taxon>
        <taxon>Trema</taxon>
    </lineage>
</organism>
<dbReference type="EMBL" id="JXTC01000070">
    <property type="protein sequence ID" value="PON91899.1"/>
    <property type="molecule type" value="Genomic_DNA"/>
</dbReference>
<evidence type="ECO:0000313" key="1">
    <source>
        <dbReference type="EMBL" id="PON91899.1"/>
    </source>
</evidence>
<dbReference type="InParanoid" id="A0A2P5F2B6"/>